<evidence type="ECO:0000256" key="4">
    <source>
        <dbReference type="ARBA" id="ARBA00022989"/>
    </source>
</evidence>
<organism evidence="10 11">
    <name type="scientific">Thermoproteota archaeon</name>
    <dbReference type="NCBI Taxonomy" id="2056631"/>
    <lineage>
        <taxon>Archaea</taxon>
        <taxon>Thermoproteota</taxon>
    </lineage>
</organism>
<feature type="domain" description="MacB-like periplasmic core" evidence="9">
    <location>
        <begin position="24"/>
        <end position="229"/>
    </location>
</feature>
<keyword evidence="5 7" id="KW-0472">Membrane</keyword>
<feature type="transmembrane region" description="Helical" evidence="7">
    <location>
        <begin position="25"/>
        <end position="44"/>
    </location>
</feature>
<evidence type="ECO:0000259" key="8">
    <source>
        <dbReference type="Pfam" id="PF02687"/>
    </source>
</evidence>
<dbReference type="GO" id="GO:0005886">
    <property type="term" value="C:plasma membrane"/>
    <property type="evidence" value="ECO:0007669"/>
    <property type="project" value="UniProtKB-SubCell"/>
</dbReference>
<feature type="transmembrane region" description="Helical" evidence="7">
    <location>
        <begin position="298"/>
        <end position="331"/>
    </location>
</feature>
<accession>A0A497F1W5</accession>
<evidence type="ECO:0000256" key="5">
    <source>
        <dbReference type="ARBA" id="ARBA00023136"/>
    </source>
</evidence>
<dbReference type="Pfam" id="PF02687">
    <property type="entry name" value="FtsX"/>
    <property type="match status" value="1"/>
</dbReference>
<feature type="transmembrane region" description="Helical" evidence="7">
    <location>
        <begin position="343"/>
        <end position="371"/>
    </location>
</feature>
<keyword evidence="2" id="KW-1003">Cell membrane</keyword>
<name>A0A497F1W5_9CREN</name>
<dbReference type="InterPro" id="IPR025857">
    <property type="entry name" value="MacB_PCD"/>
</dbReference>
<keyword evidence="3 7" id="KW-0812">Transmembrane</keyword>
<dbReference type="InterPro" id="IPR050250">
    <property type="entry name" value="Macrolide_Exporter_MacB"/>
</dbReference>
<dbReference type="PANTHER" id="PTHR30572:SF4">
    <property type="entry name" value="ABC TRANSPORTER PERMEASE YTRF"/>
    <property type="match status" value="1"/>
</dbReference>
<comment type="subcellular location">
    <subcellularLocation>
        <location evidence="1">Cell membrane</location>
        <topology evidence="1">Multi-pass membrane protein</topology>
    </subcellularLocation>
</comment>
<proteinExistence type="inferred from homology"/>
<dbReference type="EMBL" id="QMRA01000066">
    <property type="protein sequence ID" value="RLE53437.1"/>
    <property type="molecule type" value="Genomic_DNA"/>
</dbReference>
<evidence type="ECO:0000313" key="11">
    <source>
        <dbReference type="Proteomes" id="UP000269499"/>
    </source>
</evidence>
<evidence type="ECO:0000256" key="6">
    <source>
        <dbReference type="ARBA" id="ARBA00038076"/>
    </source>
</evidence>
<dbReference type="Pfam" id="PF12704">
    <property type="entry name" value="MacB_PCD"/>
    <property type="match status" value="1"/>
</dbReference>
<dbReference type="PANTHER" id="PTHR30572">
    <property type="entry name" value="MEMBRANE COMPONENT OF TRANSPORTER-RELATED"/>
    <property type="match status" value="1"/>
</dbReference>
<evidence type="ECO:0000256" key="3">
    <source>
        <dbReference type="ARBA" id="ARBA00022692"/>
    </source>
</evidence>
<gene>
    <name evidence="10" type="ORF">DRJ26_03345</name>
</gene>
<evidence type="ECO:0008006" key="12">
    <source>
        <dbReference type="Google" id="ProtNLM"/>
    </source>
</evidence>
<evidence type="ECO:0000259" key="9">
    <source>
        <dbReference type="Pfam" id="PF12704"/>
    </source>
</evidence>
<comment type="caution">
    <text evidence="10">The sequence shown here is derived from an EMBL/GenBank/DDBJ whole genome shotgun (WGS) entry which is preliminary data.</text>
</comment>
<evidence type="ECO:0000256" key="1">
    <source>
        <dbReference type="ARBA" id="ARBA00004651"/>
    </source>
</evidence>
<comment type="similarity">
    <text evidence="6">Belongs to the ABC-4 integral membrane protein family.</text>
</comment>
<keyword evidence="4 7" id="KW-1133">Transmembrane helix</keyword>
<evidence type="ECO:0000256" key="2">
    <source>
        <dbReference type="ARBA" id="ARBA00022475"/>
    </source>
</evidence>
<sequence>MKLSQLKVCLIYALKDLSSRKARTAFTILGVIVGIAAMTSLMTIGTGMKVEIEREVSELLGSSIIVRDREKSPMPIYVAYVVSKLPGVNETIPLIVGMASVNGIPTVILGVPPMRVTLYAPIIEGNSISSDLSYEALTNRETAKKLNVKVGDQVTITTQASPTPRVFTLVGIVAQGSLMQMALAGGMPVIVVSLRQAQQLLNMRGLVSMIIVRVVSPSYVDPVVTSIETYYPAVEVVTQEDVLRTVSSIINTINAVLLAIASISLIVAALGIINTMTMTVREKTREIGILKAIGAERWHIFMIFIGQATVMGIVGGLLGVTLGFLSAYGIIEHYLPRFLRIPLQIPFVVSTDVAIEGIILAIVVSAASAFLPSWKATNIRPVEALRYE</sequence>
<evidence type="ECO:0000256" key="7">
    <source>
        <dbReference type="SAM" id="Phobius"/>
    </source>
</evidence>
<protein>
    <recommendedName>
        <fullName evidence="12">ABC transporter permease</fullName>
    </recommendedName>
</protein>
<dbReference type="Proteomes" id="UP000269499">
    <property type="component" value="Unassembled WGS sequence"/>
</dbReference>
<dbReference type="GO" id="GO:0022857">
    <property type="term" value="F:transmembrane transporter activity"/>
    <property type="evidence" value="ECO:0007669"/>
    <property type="project" value="TreeGrafter"/>
</dbReference>
<feature type="transmembrane region" description="Helical" evidence="7">
    <location>
        <begin position="255"/>
        <end position="277"/>
    </location>
</feature>
<feature type="domain" description="ABC3 transporter permease C-terminal" evidence="8">
    <location>
        <begin position="259"/>
        <end position="380"/>
    </location>
</feature>
<dbReference type="InterPro" id="IPR003838">
    <property type="entry name" value="ABC3_permease_C"/>
</dbReference>
<dbReference type="AlphaFoldDB" id="A0A497F1W5"/>
<evidence type="ECO:0000313" key="10">
    <source>
        <dbReference type="EMBL" id="RLE53437.1"/>
    </source>
</evidence>
<reference evidence="10 11" key="1">
    <citation type="submission" date="2018-06" db="EMBL/GenBank/DDBJ databases">
        <title>Extensive metabolic versatility and redundancy in microbially diverse, dynamic hydrothermal sediments.</title>
        <authorList>
            <person name="Dombrowski N."/>
            <person name="Teske A."/>
            <person name="Baker B.J."/>
        </authorList>
    </citation>
    <scope>NUCLEOTIDE SEQUENCE [LARGE SCALE GENOMIC DNA]</scope>
    <source>
        <strain evidence="10">B20_G2</strain>
    </source>
</reference>